<evidence type="ECO:0000256" key="2">
    <source>
        <dbReference type="ARBA" id="ARBA00012438"/>
    </source>
</evidence>
<dbReference type="SMART" id="SM00387">
    <property type="entry name" value="HATPase_c"/>
    <property type="match status" value="1"/>
</dbReference>
<dbReference type="PANTHER" id="PTHR43047:SF72">
    <property type="entry name" value="OSMOSENSING HISTIDINE PROTEIN KINASE SLN1"/>
    <property type="match status" value="1"/>
</dbReference>
<evidence type="ECO:0000256" key="1">
    <source>
        <dbReference type="ARBA" id="ARBA00000085"/>
    </source>
</evidence>
<accession>I6Z5Y0</accession>
<dbReference type="OrthoDB" id="9811889at2"/>
<feature type="domain" description="Histidine kinase" evidence="5">
    <location>
        <begin position="1"/>
        <end position="186"/>
    </location>
</feature>
<reference evidence="6 7" key="1">
    <citation type="journal article" date="2013" name="PLoS ONE">
        <title>Genomic analysis of Melioribacter roseus, facultatively anaerobic organotrophic bacterium representing a novel deep lineage within Bacteriodetes/Chlorobi group.</title>
        <authorList>
            <person name="Kadnikov V.V."/>
            <person name="Mardanov A.V."/>
            <person name="Podosokorskaya O.A."/>
            <person name="Gavrilov S.N."/>
            <person name="Kublanov I.V."/>
            <person name="Beletsky A.V."/>
            <person name="Bonch-Osmolovskaya E.A."/>
            <person name="Ravin N.V."/>
        </authorList>
    </citation>
    <scope>NUCLEOTIDE SEQUENCE [LARGE SCALE GENOMIC DNA]</scope>
    <source>
        <strain evidence="7">JCM 17771 / P3M-2</strain>
    </source>
</reference>
<dbReference type="PANTHER" id="PTHR43047">
    <property type="entry name" value="TWO-COMPONENT HISTIDINE PROTEIN KINASE"/>
    <property type="match status" value="1"/>
</dbReference>
<dbReference type="Gene3D" id="3.30.565.10">
    <property type="entry name" value="Histidine kinase-like ATPase, C-terminal domain"/>
    <property type="match status" value="1"/>
</dbReference>
<dbReference type="GO" id="GO:0000155">
    <property type="term" value="F:phosphorelay sensor kinase activity"/>
    <property type="evidence" value="ECO:0007669"/>
    <property type="project" value="TreeGrafter"/>
</dbReference>
<dbReference type="InterPro" id="IPR003594">
    <property type="entry name" value="HATPase_dom"/>
</dbReference>
<dbReference type="STRING" id="1191523.MROS_1333"/>
<dbReference type="Pfam" id="PF02518">
    <property type="entry name" value="HATPase_c"/>
    <property type="match status" value="1"/>
</dbReference>
<comment type="catalytic activity">
    <reaction evidence="1">
        <text>ATP + protein L-histidine = ADP + protein N-phospho-L-histidine.</text>
        <dbReference type="EC" id="2.7.13.3"/>
    </reaction>
</comment>
<name>I6Z5Y0_MELRP</name>
<dbReference type="InterPro" id="IPR004358">
    <property type="entry name" value="Sig_transdc_His_kin-like_C"/>
</dbReference>
<dbReference type="EMBL" id="CP003557">
    <property type="protein sequence ID" value="AFN74570.1"/>
    <property type="molecule type" value="Genomic_DNA"/>
</dbReference>
<dbReference type="KEGG" id="mro:MROS_1333"/>
<keyword evidence="3" id="KW-0808">Transferase</keyword>
<evidence type="ECO:0000259" key="5">
    <source>
        <dbReference type="PROSITE" id="PS50109"/>
    </source>
</evidence>
<sequence>MEGFFAVEQASRRIIRTIDLILNVAEIQTNAYEPIFRDINIKEEIVDNIIKEYSFYAKDKNLSLIETVNTDNCIVRCDEYSVSQIIANLVDNAIKYTPSGKVEVVLSRNEKGRLVLEVKDTGVGMSEDFLPQLFKPFTQEESGYTRRYEGSGLGLALVKYYCDLNNIDIDVESGKNKGAKFTLTFK</sequence>
<proteinExistence type="predicted"/>
<dbReference type="PRINTS" id="PR00344">
    <property type="entry name" value="BCTRLSENSOR"/>
</dbReference>
<protein>
    <recommendedName>
        <fullName evidence="2">histidine kinase</fullName>
        <ecNumber evidence="2">2.7.13.3</ecNumber>
    </recommendedName>
</protein>
<dbReference type="PROSITE" id="PS50109">
    <property type="entry name" value="HIS_KIN"/>
    <property type="match status" value="1"/>
</dbReference>
<dbReference type="InterPro" id="IPR005467">
    <property type="entry name" value="His_kinase_dom"/>
</dbReference>
<organism evidence="6 7">
    <name type="scientific">Melioribacter roseus (strain DSM 23840 / JCM 17771 / VKM B-2668 / P3M-2)</name>
    <dbReference type="NCBI Taxonomy" id="1191523"/>
    <lineage>
        <taxon>Bacteria</taxon>
        <taxon>Pseudomonadati</taxon>
        <taxon>Ignavibacteriota</taxon>
        <taxon>Ignavibacteria</taxon>
        <taxon>Ignavibacteriales</taxon>
        <taxon>Melioribacteraceae</taxon>
        <taxon>Melioribacter</taxon>
    </lineage>
</organism>
<keyword evidence="4" id="KW-0418">Kinase</keyword>
<evidence type="ECO:0000313" key="6">
    <source>
        <dbReference type="EMBL" id="AFN74570.1"/>
    </source>
</evidence>
<dbReference type="InterPro" id="IPR036890">
    <property type="entry name" value="HATPase_C_sf"/>
</dbReference>
<dbReference type="HOGENOM" id="CLU_1452835_0_0_10"/>
<evidence type="ECO:0000313" key="7">
    <source>
        <dbReference type="Proteomes" id="UP000009011"/>
    </source>
</evidence>
<dbReference type="AlphaFoldDB" id="I6Z5Y0"/>
<dbReference type="eggNOG" id="COG2205">
    <property type="taxonomic scope" value="Bacteria"/>
</dbReference>
<evidence type="ECO:0000256" key="4">
    <source>
        <dbReference type="ARBA" id="ARBA00022777"/>
    </source>
</evidence>
<dbReference type="GO" id="GO:0005886">
    <property type="term" value="C:plasma membrane"/>
    <property type="evidence" value="ECO:0007669"/>
    <property type="project" value="TreeGrafter"/>
</dbReference>
<dbReference type="SUPFAM" id="SSF55874">
    <property type="entry name" value="ATPase domain of HSP90 chaperone/DNA topoisomerase II/histidine kinase"/>
    <property type="match status" value="1"/>
</dbReference>
<evidence type="ECO:0000256" key="3">
    <source>
        <dbReference type="ARBA" id="ARBA00022679"/>
    </source>
</evidence>
<dbReference type="Proteomes" id="UP000009011">
    <property type="component" value="Chromosome"/>
</dbReference>
<gene>
    <name evidence="6" type="ordered locus">MROS_1333</name>
</gene>
<dbReference type="GO" id="GO:0009927">
    <property type="term" value="F:histidine phosphotransfer kinase activity"/>
    <property type="evidence" value="ECO:0007669"/>
    <property type="project" value="TreeGrafter"/>
</dbReference>
<dbReference type="EC" id="2.7.13.3" evidence="2"/>
<keyword evidence="7" id="KW-1185">Reference proteome</keyword>